<dbReference type="Proteomes" id="UP000032503">
    <property type="component" value="Unassembled WGS sequence"/>
</dbReference>
<reference evidence="3 4" key="1">
    <citation type="journal article" date="2001" name="Int. J. Syst. Evol. Microbiol.">
        <title>Agreia bicolorata gen. nov., sp. nov., to accommodate actinobacteria isolated from narrow reed grass infected by the nematode Heteroanguina graminophila.</title>
        <authorList>
            <person name="Evtushenko L.I."/>
            <person name="Dorofeeva L.V."/>
            <person name="Dobrovolskaya T.G."/>
            <person name="Streshinskaya G.M."/>
            <person name="Subbotin S.A."/>
            <person name="Tiedje J.M."/>
        </authorList>
    </citation>
    <scope>NUCLEOTIDE SEQUENCE [LARGE SCALE GENOMIC DNA]</scope>
    <source>
        <strain evidence="3 4">VKM Ac-1804</strain>
    </source>
</reference>
<evidence type="ECO:0000313" key="4">
    <source>
        <dbReference type="Proteomes" id="UP000032503"/>
    </source>
</evidence>
<protein>
    <submittedName>
        <fullName evidence="3">Uncharacterized protein</fullName>
    </submittedName>
</protein>
<dbReference type="RefSeq" id="WP_044442672.1">
    <property type="nucleotide sequence ID" value="NZ_JYFC01000006.1"/>
</dbReference>
<proteinExistence type="predicted"/>
<evidence type="ECO:0000313" key="3">
    <source>
        <dbReference type="EMBL" id="KJC63686.1"/>
    </source>
</evidence>
<feature type="region of interest" description="Disordered" evidence="1">
    <location>
        <begin position="37"/>
        <end position="61"/>
    </location>
</feature>
<sequence length="61" mass="6620">MEPSAAAATIALVLVAWLALALIVALFLGAMMRRRDAQPELRQEPNPQTPSHIDSRQPADV</sequence>
<comment type="caution">
    <text evidence="3">The sequence shown here is derived from an EMBL/GenBank/DDBJ whole genome shotgun (WGS) entry which is preliminary data.</text>
</comment>
<dbReference type="EMBL" id="JYFC01000006">
    <property type="protein sequence ID" value="KJC63686.1"/>
    <property type="molecule type" value="Genomic_DNA"/>
</dbReference>
<keyword evidence="4" id="KW-1185">Reference proteome</keyword>
<evidence type="ECO:0000256" key="2">
    <source>
        <dbReference type="SAM" id="Phobius"/>
    </source>
</evidence>
<organism evidence="3 4">
    <name type="scientific">Agreia bicolorata</name>
    <dbReference type="NCBI Taxonomy" id="110935"/>
    <lineage>
        <taxon>Bacteria</taxon>
        <taxon>Bacillati</taxon>
        <taxon>Actinomycetota</taxon>
        <taxon>Actinomycetes</taxon>
        <taxon>Micrococcales</taxon>
        <taxon>Microbacteriaceae</taxon>
        <taxon>Agreia</taxon>
    </lineage>
</organism>
<feature type="transmembrane region" description="Helical" evidence="2">
    <location>
        <begin position="6"/>
        <end position="28"/>
    </location>
</feature>
<keyword evidence="2" id="KW-0812">Transmembrane</keyword>
<accession>A0ABR5CDH9</accession>
<keyword evidence="2" id="KW-1133">Transmembrane helix</keyword>
<name>A0ABR5CDH9_9MICO</name>
<keyword evidence="2" id="KW-0472">Membrane</keyword>
<gene>
    <name evidence="3" type="ORF">TZ00_14415</name>
</gene>
<evidence type="ECO:0000256" key="1">
    <source>
        <dbReference type="SAM" id="MobiDB-lite"/>
    </source>
</evidence>